<dbReference type="PANTHER" id="PTHR47016">
    <property type="entry name" value="ATP-DEPENDENT CLP PROTEASE ATP-BINDING SUBUNIT CLPT1, CHLOROPLASTIC"/>
    <property type="match status" value="1"/>
</dbReference>
<accession>A0ABV5DLR4</accession>
<dbReference type="Gene3D" id="1.10.1780.10">
    <property type="entry name" value="Clp, N-terminal domain"/>
    <property type="match status" value="1"/>
</dbReference>
<dbReference type="GO" id="GO:0008233">
    <property type="term" value="F:peptidase activity"/>
    <property type="evidence" value="ECO:0007669"/>
    <property type="project" value="UniProtKB-KW"/>
</dbReference>
<dbReference type="EMBL" id="JAYMRR010000026">
    <property type="protein sequence ID" value="MFB8753460.1"/>
    <property type="molecule type" value="Genomic_DNA"/>
</dbReference>
<dbReference type="Proteomes" id="UP001585018">
    <property type="component" value="Unassembled WGS sequence"/>
</dbReference>
<feature type="domain" description="Clp R" evidence="2">
    <location>
        <begin position="95"/>
        <end position="239"/>
    </location>
</feature>
<proteinExistence type="predicted"/>
<gene>
    <name evidence="3" type="ORF">VSS30_32035</name>
</gene>
<dbReference type="InterPro" id="IPR004176">
    <property type="entry name" value="Clp_R_N"/>
</dbReference>
<dbReference type="InterPro" id="IPR036628">
    <property type="entry name" value="Clp_N_dom_sf"/>
</dbReference>
<dbReference type="RefSeq" id="WP_376720036.1">
    <property type="nucleotide sequence ID" value="NZ_JAYMRR010000026.1"/>
</dbReference>
<evidence type="ECO:0000256" key="1">
    <source>
        <dbReference type="PROSITE-ProRule" id="PRU01251"/>
    </source>
</evidence>
<reference evidence="3 4" key="1">
    <citation type="submission" date="2024-01" db="EMBL/GenBank/DDBJ databases">
        <title>Genome mining of biosynthetic gene clusters to explore secondary metabolites of Streptomyces sp.</title>
        <authorList>
            <person name="Baig A."/>
            <person name="Ajitkumar Shintre N."/>
            <person name="Kumar H."/>
            <person name="Anbarasu A."/>
            <person name="Ramaiah S."/>
        </authorList>
    </citation>
    <scope>NUCLEOTIDE SEQUENCE [LARGE SCALE GENOMIC DNA]</scope>
    <source>
        <strain evidence="3 4">A03</strain>
    </source>
</reference>
<keyword evidence="4" id="KW-1185">Reference proteome</keyword>
<evidence type="ECO:0000313" key="3">
    <source>
        <dbReference type="EMBL" id="MFB8753460.1"/>
    </source>
</evidence>
<dbReference type="Pfam" id="PF02861">
    <property type="entry name" value="Clp_N"/>
    <property type="match status" value="1"/>
</dbReference>
<name>A0ABV5DLR4_9ACTN</name>
<dbReference type="SUPFAM" id="SSF81923">
    <property type="entry name" value="Double Clp-N motif"/>
    <property type="match status" value="1"/>
</dbReference>
<dbReference type="InterPro" id="IPR044217">
    <property type="entry name" value="CLPT1/2"/>
</dbReference>
<evidence type="ECO:0000259" key="2">
    <source>
        <dbReference type="PROSITE" id="PS51903"/>
    </source>
</evidence>
<sequence length="251" mass="26485">MATNPSITSSVRLDELIDAIKKVHPEPLEQLQDAVLAGEHLGEVADHLIGHFVDQARRSGASWTDIGRSMGVTRQAAQKRFVPKESADLDPDQGFNRFTPRARSAVMAAHNEAVAAGATEGLPEHLVLGLLTERDALAAKALIAQGVALDAIRAAAAATLPPAAEDVPELVPYGPAAKKVLELTFREALRLGHNYVGTEHILLALLEHENGEGVLSGLGVGKDAVERYVTEALAQVLEATRASGEPDAGKA</sequence>
<organism evidence="3 4">
    <name type="scientific">Streptomyces parvulus</name>
    <dbReference type="NCBI Taxonomy" id="146923"/>
    <lineage>
        <taxon>Bacteria</taxon>
        <taxon>Bacillati</taxon>
        <taxon>Actinomycetota</taxon>
        <taxon>Actinomycetes</taxon>
        <taxon>Kitasatosporales</taxon>
        <taxon>Streptomycetaceae</taxon>
        <taxon>Streptomyces</taxon>
    </lineage>
</organism>
<keyword evidence="3" id="KW-0645">Protease</keyword>
<dbReference type="GO" id="GO:0006508">
    <property type="term" value="P:proteolysis"/>
    <property type="evidence" value="ECO:0007669"/>
    <property type="project" value="UniProtKB-KW"/>
</dbReference>
<keyword evidence="3" id="KW-0378">Hydrolase</keyword>
<evidence type="ECO:0000313" key="4">
    <source>
        <dbReference type="Proteomes" id="UP001585018"/>
    </source>
</evidence>
<keyword evidence="1" id="KW-0677">Repeat</keyword>
<dbReference type="PROSITE" id="PS51903">
    <property type="entry name" value="CLP_R"/>
    <property type="match status" value="1"/>
</dbReference>
<comment type="caution">
    <text evidence="3">The sequence shown here is derived from an EMBL/GenBank/DDBJ whole genome shotgun (WGS) entry which is preliminary data.</text>
</comment>
<dbReference type="PANTHER" id="PTHR47016:SF5">
    <property type="entry name" value="CLP DOMAIN SUPERFAMILY PROTEIN"/>
    <property type="match status" value="1"/>
</dbReference>
<protein>
    <submittedName>
        <fullName evidence="3">Clp protease N-terminal domain-containing protein</fullName>
    </submittedName>
</protein>